<dbReference type="AlphaFoldDB" id="A0A6U4RZI6"/>
<organism evidence="2">
    <name type="scientific">Hemiselmis andersenii</name>
    <name type="common">Cryptophyte alga</name>
    <dbReference type="NCBI Taxonomy" id="464988"/>
    <lineage>
        <taxon>Eukaryota</taxon>
        <taxon>Cryptophyceae</taxon>
        <taxon>Cryptomonadales</taxon>
        <taxon>Hemiselmidaceae</taxon>
        <taxon>Hemiselmis</taxon>
    </lineage>
</organism>
<sequence>MLEKQRLETEAKHEAQLLRTELDNVYQKLDRARHMKDMCSKSGRRDIHKSDSFDSNSVGESIGRARQLSDLVIADAEKHLASTMHGLQVEANSVSYKGAFLGGALLLLTLLAAPLLLVYLRDSGMVEIKRGNLLHHAVTEYDATVRQALHSAMLFFQQILTMCAVRELVPHAGEGGQQAHGGSYYFNPRKPPLVRTGSGSVNVTEMTEVGQASLRVCAIGTSDQSFLRRDDCDGCLCAPGSVWIHYKDPRFFGKEGCVQEQQWKDCIYKWAFGMHKPNFCWEFIWNGGRRDPGETEHTKLVVDSCSLHHGCFVMLKRSRQWLLIDSFWAARDVTKRVVKTVGVAPEQIEAVNATINIRPDSRSWGFPASVQTLLKIKETNSPLDWKAAAEYSDSRPFRGGRQHKIWQLKSHYALVATDKTGEESTMVEWDQREYQLYVDSSAAI</sequence>
<feature type="transmembrane region" description="Helical" evidence="1">
    <location>
        <begin position="99"/>
        <end position="120"/>
    </location>
</feature>
<gene>
    <name evidence="3" type="ORF">HAND00432_LOCUS584</name>
    <name evidence="2" type="ORF">HAND1043_LOCUS1276</name>
</gene>
<name>A0A6U4RZI6_HEMAN</name>
<evidence type="ECO:0000313" key="3">
    <source>
        <dbReference type="EMBL" id="CAD8946067.1"/>
    </source>
</evidence>
<reference evidence="2" key="1">
    <citation type="submission" date="2021-01" db="EMBL/GenBank/DDBJ databases">
        <authorList>
            <person name="Corre E."/>
            <person name="Pelletier E."/>
            <person name="Niang G."/>
            <person name="Scheremetjew M."/>
            <person name="Finn R."/>
            <person name="Kale V."/>
            <person name="Holt S."/>
            <person name="Cochrane G."/>
            <person name="Meng A."/>
            <person name="Brown T."/>
            <person name="Cohen L."/>
        </authorList>
    </citation>
    <scope>NUCLEOTIDE SEQUENCE</scope>
    <source>
        <strain evidence="2">CCMP441</strain>
        <strain evidence="3">CCMP644</strain>
    </source>
</reference>
<dbReference type="EMBL" id="HBFK01002135">
    <property type="protein sequence ID" value="CAD8734785.1"/>
    <property type="molecule type" value="Transcribed_RNA"/>
</dbReference>
<keyword evidence="1" id="KW-0472">Membrane</keyword>
<keyword evidence="1" id="KW-1133">Transmembrane helix</keyword>
<proteinExistence type="predicted"/>
<protein>
    <submittedName>
        <fullName evidence="2">Uncharacterized protein</fullName>
    </submittedName>
</protein>
<evidence type="ECO:0000313" key="2">
    <source>
        <dbReference type="EMBL" id="CAD8734785.1"/>
    </source>
</evidence>
<keyword evidence="1" id="KW-0812">Transmembrane</keyword>
<dbReference type="EMBL" id="HBFX01000988">
    <property type="protein sequence ID" value="CAD8946067.1"/>
    <property type="molecule type" value="Transcribed_RNA"/>
</dbReference>
<accession>A0A6U4RZI6</accession>
<evidence type="ECO:0000256" key="1">
    <source>
        <dbReference type="SAM" id="Phobius"/>
    </source>
</evidence>